<evidence type="ECO:0000256" key="2">
    <source>
        <dbReference type="ARBA" id="ARBA00022737"/>
    </source>
</evidence>
<feature type="chain" id="PRO_5007905792" evidence="4">
    <location>
        <begin position="26"/>
        <end position="437"/>
    </location>
</feature>
<dbReference type="Gene3D" id="2.130.10.30">
    <property type="entry name" value="Regulator of chromosome condensation 1/beta-lactamase-inhibitor protein II"/>
    <property type="match status" value="2"/>
</dbReference>
<dbReference type="PANTHER" id="PTHR45982:SF1">
    <property type="entry name" value="REGULATOR OF CHROMOSOME CONDENSATION"/>
    <property type="match status" value="1"/>
</dbReference>
<evidence type="ECO:0000313" key="7">
    <source>
        <dbReference type="Proteomes" id="UP000077701"/>
    </source>
</evidence>
<dbReference type="PROSITE" id="PS00626">
    <property type="entry name" value="RCC1_2"/>
    <property type="match status" value="1"/>
</dbReference>
<dbReference type="InterPro" id="IPR058923">
    <property type="entry name" value="RCC1-like_dom"/>
</dbReference>
<comment type="caution">
    <text evidence="6">The sequence shown here is derived from an EMBL/GenBank/DDBJ whole genome shotgun (WGS) entry which is preliminary data.</text>
</comment>
<feature type="region of interest" description="Disordered" evidence="3">
    <location>
        <begin position="389"/>
        <end position="413"/>
    </location>
</feature>
<dbReference type="STRING" id="161355.PS9374_03770"/>
<organism evidence="6 7">
    <name type="scientific">Planomonospora sphaerica</name>
    <dbReference type="NCBI Taxonomy" id="161355"/>
    <lineage>
        <taxon>Bacteria</taxon>
        <taxon>Bacillati</taxon>
        <taxon>Actinomycetota</taxon>
        <taxon>Actinomycetes</taxon>
        <taxon>Streptosporangiales</taxon>
        <taxon>Streptosporangiaceae</taxon>
        <taxon>Planomonospora</taxon>
    </lineage>
</organism>
<feature type="domain" description="RCC1-like" evidence="5">
    <location>
        <begin position="40"/>
        <end position="353"/>
    </location>
</feature>
<dbReference type="AlphaFoldDB" id="A0A171DE39"/>
<dbReference type="OrthoDB" id="9796385at2"/>
<keyword evidence="4" id="KW-0732">Signal</keyword>
<dbReference type="PRINTS" id="PR00633">
    <property type="entry name" value="RCCNDNSATION"/>
</dbReference>
<dbReference type="InterPro" id="IPR051553">
    <property type="entry name" value="Ran_GTPase-activating"/>
</dbReference>
<accession>A0A171DE39</accession>
<protein>
    <submittedName>
        <fullName evidence="6">Regulator of chromosome condensation RCC1</fullName>
    </submittedName>
</protein>
<evidence type="ECO:0000256" key="1">
    <source>
        <dbReference type="ARBA" id="ARBA00022658"/>
    </source>
</evidence>
<evidence type="ECO:0000256" key="4">
    <source>
        <dbReference type="SAM" id="SignalP"/>
    </source>
</evidence>
<dbReference type="EMBL" id="BDCX01000008">
    <property type="protein sequence ID" value="GAT68109.1"/>
    <property type="molecule type" value="Genomic_DNA"/>
</dbReference>
<evidence type="ECO:0000256" key="3">
    <source>
        <dbReference type="SAM" id="MobiDB-lite"/>
    </source>
</evidence>
<dbReference type="Pfam" id="PF00415">
    <property type="entry name" value="RCC1"/>
    <property type="match status" value="1"/>
</dbReference>
<keyword evidence="1" id="KW-0344">Guanine-nucleotide releasing factor</keyword>
<dbReference type="PROSITE" id="PS50012">
    <property type="entry name" value="RCC1_3"/>
    <property type="match status" value="7"/>
</dbReference>
<feature type="signal peptide" evidence="4">
    <location>
        <begin position="1"/>
        <end position="25"/>
    </location>
</feature>
<gene>
    <name evidence="6" type="ORF">PS9374_03770</name>
</gene>
<dbReference type="Proteomes" id="UP000077701">
    <property type="component" value="Unassembled WGS sequence"/>
</dbReference>
<proteinExistence type="predicted"/>
<sequence>MTARRSLFGGAAALLLLLSASCATSEATRPASSESSETPASTVAGGVWATGWNADGQLGHPTEEIATALGQVRGVDGGPALDRVTAVAAGGRHSLALLDDGSVVAWGANDFGQLGDGTTTDRSEPVAVRAPDGRDGELKKVVALSANSDFSMALLADGKVVTWGKGDAGQRGIGSETAPPTPTTVLAPDGSGPLTGVTAIAADGRTELVLLEDGSLLSWGANKYGMVGDGTTEDRSLPVPVRGLDGAEQLTGVTAITIGGQHGLALLQDGSVAAWGYNDMGQLGTGDYKTRMTPELVSGPGGRGPLRGVIAVSSAEKHNFAILRDHTVVSWGNNTAGQLGDNTLERRTTPVQVVGANGEVLRAVRSVFAGEAYGAAILDDDTVRTWGANGKGQLGSGDRNPRSRSGPIVLAGGEQPGRAVTAAAGERHLLLVLQQAY</sequence>
<name>A0A171DE39_9ACTN</name>
<dbReference type="GO" id="GO:0005085">
    <property type="term" value="F:guanyl-nucleotide exchange factor activity"/>
    <property type="evidence" value="ECO:0007669"/>
    <property type="project" value="TreeGrafter"/>
</dbReference>
<dbReference type="RefSeq" id="WP_068898287.1">
    <property type="nucleotide sequence ID" value="NZ_BDCX01000008.1"/>
</dbReference>
<reference evidence="7" key="2">
    <citation type="submission" date="2016-04" db="EMBL/GenBank/DDBJ databases">
        <title>Planomonospora sphaerica JCM9374 whole genome shotgun sequence.</title>
        <authorList>
            <person name="Suzuki T."/>
            <person name="Dohra H."/>
            <person name="Kodani S."/>
        </authorList>
    </citation>
    <scope>NUCLEOTIDE SEQUENCE [LARGE SCALE GENOMIC DNA]</scope>
    <source>
        <strain evidence="7">JCM 9374</strain>
    </source>
</reference>
<reference evidence="6 7" key="1">
    <citation type="journal article" date="2016" name="Genome Announc.">
        <title>Draft Genome Sequence of Planomonospora sphaerica JCM9374, a Rare Actinomycete.</title>
        <authorList>
            <person name="Dohra H."/>
            <person name="Suzuki T."/>
            <person name="Inoue Y."/>
            <person name="Kodani S."/>
        </authorList>
    </citation>
    <scope>NUCLEOTIDE SEQUENCE [LARGE SCALE GENOMIC DNA]</scope>
    <source>
        <strain evidence="6 7">JCM 9374</strain>
    </source>
</reference>
<dbReference type="InterPro" id="IPR000408">
    <property type="entry name" value="Reg_chr_condens"/>
</dbReference>
<dbReference type="SUPFAM" id="SSF50985">
    <property type="entry name" value="RCC1/BLIP-II"/>
    <property type="match status" value="2"/>
</dbReference>
<evidence type="ECO:0000313" key="6">
    <source>
        <dbReference type="EMBL" id="GAT68109.1"/>
    </source>
</evidence>
<dbReference type="InterPro" id="IPR009091">
    <property type="entry name" value="RCC1/BLIP-II"/>
</dbReference>
<feature type="region of interest" description="Disordered" evidence="3">
    <location>
        <begin position="167"/>
        <end position="190"/>
    </location>
</feature>
<keyword evidence="2" id="KW-0677">Repeat</keyword>
<dbReference type="PROSITE" id="PS51257">
    <property type="entry name" value="PROKAR_LIPOPROTEIN"/>
    <property type="match status" value="1"/>
</dbReference>
<evidence type="ECO:0000259" key="5">
    <source>
        <dbReference type="Pfam" id="PF25390"/>
    </source>
</evidence>
<dbReference type="PANTHER" id="PTHR45982">
    <property type="entry name" value="REGULATOR OF CHROMOSOME CONDENSATION"/>
    <property type="match status" value="1"/>
</dbReference>
<keyword evidence="7" id="KW-1185">Reference proteome</keyword>
<dbReference type="GO" id="GO:0005737">
    <property type="term" value="C:cytoplasm"/>
    <property type="evidence" value="ECO:0007669"/>
    <property type="project" value="TreeGrafter"/>
</dbReference>
<dbReference type="Pfam" id="PF25390">
    <property type="entry name" value="WD40_RLD"/>
    <property type="match status" value="1"/>
</dbReference>